<evidence type="ECO:0000313" key="30">
    <source>
        <dbReference type="EMBL" id="KAL5113011.1"/>
    </source>
</evidence>
<organism evidence="2 33">
    <name type="scientific">Taenia crassiceps</name>
    <dbReference type="NCBI Taxonomy" id="6207"/>
    <lineage>
        <taxon>Eukaryota</taxon>
        <taxon>Metazoa</taxon>
        <taxon>Spiralia</taxon>
        <taxon>Lophotrochozoa</taxon>
        <taxon>Platyhelminthes</taxon>
        <taxon>Cestoda</taxon>
        <taxon>Eucestoda</taxon>
        <taxon>Cyclophyllidea</taxon>
        <taxon>Taeniidae</taxon>
        <taxon>Taenia</taxon>
    </lineage>
</organism>
<dbReference type="Proteomes" id="UP001651158">
    <property type="component" value="Unassembled WGS sequence"/>
</dbReference>
<evidence type="ECO:0000313" key="6">
    <source>
        <dbReference type="EMBL" id="KAL5111256.1"/>
    </source>
</evidence>
<feature type="region of interest" description="Disordered" evidence="1">
    <location>
        <begin position="101"/>
        <end position="121"/>
    </location>
</feature>
<comment type="caution">
    <text evidence="2">The sequence shown here is derived from an EMBL/GenBank/DDBJ whole genome shotgun (WGS) entry which is preliminary data.</text>
</comment>
<evidence type="ECO:0000313" key="33">
    <source>
        <dbReference type="Proteomes" id="UP001651158"/>
    </source>
</evidence>
<evidence type="ECO:0000313" key="27">
    <source>
        <dbReference type="EMBL" id="KAL5112799.1"/>
    </source>
</evidence>
<dbReference type="EMBL" id="JAKROA010000001">
    <property type="protein sequence ID" value="KAL5111150.1"/>
    <property type="molecule type" value="Genomic_DNA"/>
</dbReference>
<dbReference type="EMBL" id="JAKROA010000001">
    <property type="protein sequence ID" value="KAL5111594.1"/>
    <property type="molecule type" value="Genomic_DNA"/>
</dbReference>
<evidence type="ECO:0000313" key="23">
    <source>
        <dbReference type="EMBL" id="KAL5112509.1"/>
    </source>
</evidence>
<reference evidence="2 33" key="1">
    <citation type="journal article" date="2022" name="Front. Cell. Infect. Microbiol.">
        <title>The Genomes of Two Strains of Taenia crassiceps the Animal Model for the Study of Human Cysticercosis.</title>
        <authorList>
            <person name="Bobes R.J."/>
            <person name="Estrada K."/>
            <person name="Rios-Valencia D.G."/>
            <person name="Calderon-Gallegos A."/>
            <person name="de la Torre P."/>
            <person name="Carrero J.C."/>
            <person name="Sanchez-Flores A."/>
            <person name="Laclette J.P."/>
        </authorList>
    </citation>
    <scope>NUCLEOTIDE SEQUENCE [LARGE SCALE GENOMIC DNA]</scope>
    <source>
        <strain evidence="2">WFUcys</strain>
    </source>
</reference>
<reference evidence="2" key="2">
    <citation type="submission" date="2024-12" db="EMBL/GenBank/DDBJ databases">
        <authorList>
            <person name="Estrada K."/>
            <person name="Bobes R.J."/>
            <person name="Sanchez-Flores A."/>
            <person name="Laclette J.P."/>
        </authorList>
    </citation>
    <scope>NUCLEOTIDE SEQUENCE</scope>
    <source>
        <strain evidence="2">WFUcys</strain>
        <tissue evidence="2">Peritoneal cavity of infected mice</tissue>
    </source>
</reference>
<evidence type="ECO:0000313" key="2">
    <source>
        <dbReference type="EMBL" id="KAL5111104.1"/>
    </source>
</evidence>
<dbReference type="EMBL" id="JAKROA010000001">
    <property type="protein sequence ID" value="KAL5111104.1"/>
    <property type="molecule type" value="Genomic_DNA"/>
</dbReference>
<dbReference type="EMBL" id="JAKROA010000001">
    <property type="protein sequence ID" value="KAL5112519.1"/>
    <property type="molecule type" value="Genomic_DNA"/>
</dbReference>
<evidence type="ECO:0000313" key="28">
    <source>
        <dbReference type="EMBL" id="KAL5112909.1"/>
    </source>
</evidence>
<keyword evidence="33" id="KW-1185">Reference proteome</keyword>
<dbReference type="EMBL" id="JAKROA010000001">
    <property type="protein sequence ID" value="KAL5112211.1"/>
    <property type="molecule type" value="Genomic_DNA"/>
</dbReference>
<evidence type="ECO:0000313" key="22">
    <source>
        <dbReference type="EMBL" id="KAL5112211.1"/>
    </source>
</evidence>
<dbReference type="EMBL" id="JAKROA010000001">
    <property type="protein sequence ID" value="KAL5111985.1"/>
    <property type="molecule type" value="Genomic_DNA"/>
</dbReference>
<dbReference type="EMBL" id="JAKROA010000001">
    <property type="protein sequence ID" value="KAL5112053.1"/>
    <property type="molecule type" value="Genomic_DNA"/>
</dbReference>
<evidence type="ECO:0000313" key="3">
    <source>
        <dbReference type="EMBL" id="KAL5111150.1"/>
    </source>
</evidence>
<proteinExistence type="predicted"/>
<dbReference type="EMBL" id="JAKROA010000001">
    <property type="protein sequence ID" value="KAL5111242.1"/>
    <property type="molecule type" value="Genomic_DNA"/>
</dbReference>
<evidence type="ECO:0000313" key="21">
    <source>
        <dbReference type="EMBL" id="KAL5112201.1"/>
    </source>
</evidence>
<evidence type="ECO:0000313" key="32">
    <source>
        <dbReference type="EMBL" id="KAL5113131.1"/>
    </source>
</evidence>
<evidence type="ECO:0000313" key="20">
    <source>
        <dbReference type="EMBL" id="KAL5112167.1"/>
    </source>
</evidence>
<evidence type="ECO:0000313" key="16">
    <source>
        <dbReference type="EMBL" id="KAL5112009.1"/>
    </source>
</evidence>
<evidence type="ECO:0000256" key="1">
    <source>
        <dbReference type="SAM" id="MobiDB-lite"/>
    </source>
</evidence>
<dbReference type="EMBL" id="JAKROA010000001">
    <property type="protein sequence ID" value="KAL5112909.1"/>
    <property type="molecule type" value="Genomic_DNA"/>
</dbReference>
<dbReference type="EMBL" id="JAKROA010000001">
    <property type="protein sequence ID" value="KAL5113011.1"/>
    <property type="molecule type" value="Genomic_DNA"/>
</dbReference>
<evidence type="ECO:0000313" key="13">
    <source>
        <dbReference type="EMBL" id="KAL5111807.1"/>
    </source>
</evidence>
<dbReference type="EMBL" id="JAKROA010000001">
    <property type="protein sequence ID" value="KAL5113048.1"/>
    <property type="molecule type" value="Genomic_DNA"/>
</dbReference>
<dbReference type="EMBL" id="JAKROA010000001">
    <property type="protein sequence ID" value="KAL5112009.1"/>
    <property type="molecule type" value="Genomic_DNA"/>
</dbReference>
<evidence type="ECO:0000313" key="11">
    <source>
        <dbReference type="EMBL" id="KAL5111688.1"/>
    </source>
</evidence>
<evidence type="ECO:0000313" key="9">
    <source>
        <dbReference type="EMBL" id="KAL5111594.1"/>
    </source>
</evidence>
<evidence type="ECO:0000313" key="29">
    <source>
        <dbReference type="EMBL" id="KAL5113010.1"/>
    </source>
</evidence>
<evidence type="ECO:0000313" key="12">
    <source>
        <dbReference type="EMBL" id="KAL5111786.1"/>
    </source>
</evidence>
<dbReference type="EMBL" id="JAKROA010000001">
    <property type="protein sequence ID" value="KAL5112201.1"/>
    <property type="molecule type" value="Genomic_DNA"/>
</dbReference>
<dbReference type="EMBL" id="JAKROA010000001">
    <property type="protein sequence ID" value="KAL5112738.1"/>
    <property type="molecule type" value="Genomic_DNA"/>
</dbReference>
<evidence type="ECO:0000313" key="14">
    <source>
        <dbReference type="EMBL" id="KAL5111889.1"/>
    </source>
</evidence>
<evidence type="ECO:0000313" key="8">
    <source>
        <dbReference type="EMBL" id="KAL5111511.1"/>
    </source>
</evidence>
<dbReference type="EMBL" id="JAKROA010000001">
    <property type="protein sequence ID" value="KAL5112799.1"/>
    <property type="molecule type" value="Genomic_DNA"/>
</dbReference>
<dbReference type="EMBL" id="JAKROA010000001">
    <property type="protein sequence ID" value="KAL5111219.1"/>
    <property type="molecule type" value="Genomic_DNA"/>
</dbReference>
<evidence type="ECO:0000313" key="15">
    <source>
        <dbReference type="EMBL" id="KAL5111985.1"/>
    </source>
</evidence>
<dbReference type="EMBL" id="JAKROA010000001">
    <property type="protein sequence ID" value="KAL5112116.1"/>
    <property type="molecule type" value="Genomic_DNA"/>
</dbReference>
<dbReference type="EMBL" id="JAKROA010000001">
    <property type="protein sequence ID" value="KAL5111639.1"/>
    <property type="molecule type" value="Genomic_DNA"/>
</dbReference>
<evidence type="ECO:0000313" key="26">
    <source>
        <dbReference type="EMBL" id="KAL5112778.1"/>
    </source>
</evidence>
<evidence type="ECO:0000313" key="7">
    <source>
        <dbReference type="EMBL" id="KAL5111271.1"/>
    </source>
</evidence>
<evidence type="ECO:0000313" key="24">
    <source>
        <dbReference type="EMBL" id="KAL5112519.1"/>
    </source>
</evidence>
<dbReference type="EMBL" id="JAKROA010000001">
    <property type="protein sequence ID" value="KAL5111889.1"/>
    <property type="molecule type" value="Genomic_DNA"/>
</dbReference>
<sequence>MLGGWAIGEASIALHGIASQRRAVTSFTGCMARVRCDPGVASAASCRPRRPCRYALLTSAMGGVLLHRVVQCSALVLRDDETMICAHSLLTRGRYNASLPPLSPRQPQSGCRHVAMRNRHT</sequence>
<evidence type="ECO:0000313" key="31">
    <source>
        <dbReference type="EMBL" id="KAL5113048.1"/>
    </source>
</evidence>
<name>A0ABR4QN92_9CEST</name>
<evidence type="ECO:0000313" key="5">
    <source>
        <dbReference type="EMBL" id="KAL5111242.1"/>
    </source>
</evidence>
<dbReference type="EMBL" id="JAKROA010000001">
    <property type="protein sequence ID" value="KAL5111688.1"/>
    <property type="molecule type" value="Genomic_DNA"/>
</dbReference>
<evidence type="ECO:0000313" key="19">
    <source>
        <dbReference type="EMBL" id="KAL5112116.1"/>
    </source>
</evidence>
<dbReference type="EMBL" id="JAKROA010000001">
    <property type="protein sequence ID" value="KAL5113131.1"/>
    <property type="molecule type" value="Genomic_DNA"/>
</dbReference>
<protein>
    <submittedName>
        <fullName evidence="2">Uncharacterized protein</fullName>
    </submittedName>
</protein>
<accession>A0ABR4QN92</accession>
<evidence type="ECO:0000313" key="17">
    <source>
        <dbReference type="EMBL" id="KAL5112010.1"/>
    </source>
</evidence>
<dbReference type="EMBL" id="JAKROA010000001">
    <property type="protein sequence ID" value="KAL5111271.1"/>
    <property type="molecule type" value="Genomic_DNA"/>
</dbReference>
<dbReference type="EMBL" id="JAKROA010000001">
    <property type="protein sequence ID" value="KAL5111807.1"/>
    <property type="molecule type" value="Genomic_DNA"/>
</dbReference>
<dbReference type="EMBL" id="JAKROA010000001">
    <property type="protein sequence ID" value="KAL5112778.1"/>
    <property type="molecule type" value="Genomic_DNA"/>
</dbReference>
<dbReference type="EMBL" id="JAKROA010000001">
    <property type="protein sequence ID" value="KAL5113010.1"/>
    <property type="molecule type" value="Genomic_DNA"/>
</dbReference>
<evidence type="ECO:0000313" key="18">
    <source>
        <dbReference type="EMBL" id="KAL5112053.1"/>
    </source>
</evidence>
<evidence type="ECO:0000313" key="4">
    <source>
        <dbReference type="EMBL" id="KAL5111219.1"/>
    </source>
</evidence>
<evidence type="ECO:0000313" key="25">
    <source>
        <dbReference type="EMBL" id="KAL5112738.1"/>
    </source>
</evidence>
<dbReference type="EMBL" id="JAKROA010000001">
    <property type="protein sequence ID" value="KAL5111786.1"/>
    <property type="molecule type" value="Genomic_DNA"/>
</dbReference>
<dbReference type="EMBL" id="JAKROA010000001">
    <property type="protein sequence ID" value="KAL5112167.1"/>
    <property type="molecule type" value="Genomic_DNA"/>
</dbReference>
<evidence type="ECO:0000313" key="10">
    <source>
        <dbReference type="EMBL" id="KAL5111639.1"/>
    </source>
</evidence>
<dbReference type="EMBL" id="JAKROA010000001">
    <property type="protein sequence ID" value="KAL5112509.1"/>
    <property type="molecule type" value="Genomic_DNA"/>
</dbReference>
<dbReference type="EMBL" id="JAKROA010000001">
    <property type="protein sequence ID" value="KAL5111256.1"/>
    <property type="molecule type" value="Genomic_DNA"/>
</dbReference>
<gene>
    <name evidence="2" type="ORF">TcWFU_000141</name>
    <name evidence="3" type="ORF">TcWFU_000373</name>
    <name evidence="4" type="ORF">TcWFU_000673</name>
    <name evidence="5" type="ORF">TcWFU_000771</name>
    <name evidence="6" type="ORF">TcWFU_000845</name>
    <name evidence="7" type="ORF">TcWFU_000916</name>
    <name evidence="8" type="ORF">TcWFU_002079</name>
    <name evidence="9" type="ORF">TcWFU_002529</name>
    <name evidence="10" type="ORF">TcWFU_002768</name>
    <name evidence="11" type="ORF">TcWFU_003062</name>
    <name evidence="12" type="ORF">TcWFU_003508</name>
    <name evidence="13" type="ORF">TcWFU_003615</name>
    <name evidence="14" type="ORF">TcWFU_004056</name>
    <name evidence="15" type="ORF">TcWFU_004540</name>
    <name evidence="16" type="ORF">TcWFU_004662</name>
    <name evidence="17" type="ORF">TcWFU_004671</name>
    <name evidence="18" type="ORF">TcWFU_004915</name>
    <name evidence="19" type="ORF">TcWFU_005296</name>
    <name evidence="20" type="ORF">TcWFU_005515</name>
    <name evidence="21" type="ORF">TcWFU_005681</name>
    <name evidence="22" type="ORF">TcWFU_005767</name>
    <name evidence="23" type="ORF">TcWFU_007391</name>
    <name evidence="24" type="ORF">TcWFU_007441</name>
    <name evidence="25" type="ORF">TcWFU_008489</name>
    <name evidence="26" type="ORF">TcWFU_008658</name>
    <name evidence="27" type="ORF">TcWFU_008752</name>
    <name evidence="28" type="ORF">TcWFU_009286</name>
    <name evidence="29" type="ORF">TcWFU_009878</name>
    <name evidence="30" type="ORF">TcWFU_009882</name>
    <name evidence="31" type="ORF">TcWFU_010067</name>
    <name evidence="32" type="ORF">TcWFU_010546</name>
</gene>
<dbReference type="EMBL" id="JAKROA010000001">
    <property type="protein sequence ID" value="KAL5112010.1"/>
    <property type="molecule type" value="Genomic_DNA"/>
</dbReference>
<dbReference type="EMBL" id="JAKROA010000001">
    <property type="protein sequence ID" value="KAL5111511.1"/>
    <property type="molecule type" value="Genomic_DNA"/>
</dbReference>